<evidence type="ECO:0000256" key="2">
    <source>
        <dbReference type="ARBA" id="ARBA00011738"/>
    </source>
</evidence>
<organism evidence="5 6">
    <name type="scientific">Oldenlandia corymbosa var. corymbosa</name>
    <dbReference type="NCBI Taxonomy" id="529605"/>
    <lineage>
        <taxon>Eukaryota</taxon>
        <taxon>Viridiplantae</taxon>
        <taxon>Streptophyta</taxon>
        <taxon>Embryophyta</taxon>
        <taxon>Tracheophyta</taxon>
        <taxon>Spermatophyta</taxon>
        <taxon>Magnoliopsida</taxon>
        <taxon>eudicotyledons</taxon>
        <taxon>Gunneridae</taxon>
        <taxon>Pentapetalae</taxon>
        <taxon>asterids</taxon>
        <taxon>lamiids</taxon>
        <taxon>Gentianales</taxon>
        <taxon>Rubiaceae</taxon>
        <taxon>Rubioideae</taxon>
        <taxon>Spermacoceae</taxon>
        <taxon>Hedyotis-Oldenlandia complex</taxon>
        <taxon>Oldenlandia</taxon>
    </lineage>
</organism>
<dbReference type="InterPro" id="IPR044859">
    <property type="entry name" value="Allene_oxi_cyc_Dirigent"/>
</dbReference>
<dbReference type="Proteomes" id="UP001161247">
    <property type="component" value="Chromosome 6"/>
</dbReference>
<sequence length="183" mass="19967">MADSWAKAINADNEISPEVIDKWFQENIKHHEAKPKLAKLHFFAHEEVTADHPTNLLIAPANTGNIASTQFGSTYVLDAPLTSGSDPTSKLVGRMQGSVSYVGQAEPVLSVSVHFVFTQGEYKDSSLCVLARNPISQKYRELPVLGGTGAFRLARGTAVGNTFTVDSEKLNAVVEFHVVVRHY</sequence>
<accession>A0AAV1DMT1</accession>
<dbReference type="GO" id="GO:0048046">
    <property type="term" value="C:apoplast"/>
    <property type="evidence" value="ECO:0007669"/>
    <property type="project" value="UniProtKB-SubCell"/>
</dbReference>
<comment type="function">
    <text evidence="4">Dirigent proteins impart stereoselectivity on the phenoxy radical-coupling reaction, yielding optically active lignans from two molecules of coniferyl alcohol in the biosynthesis of lignans, flavonolignans, and alkaloids and thus plays a central role in plant secondary metabolism.</text>
</comment>
<comment type="similarity">
    <text evidence="1 4">Belongs to the plant dirigent protein family.</text>
</comment>
<dbReference type="GO" id="GO:0009699">
    <property type="term" value="P:phenylpropanoid biosynthetic process"/>
    <property type="evidence" value="ECO:0007669"/>
    <property type="project" value="UniProtKB-ARBA"/>
</dbReference>
<evidence type="ECO:0000256" key="4">
    <source>
        <dbReference type="RuleBase" id="RU363099"/>
    </source>
</evidence>
<dbReference type="PANTHER" id="PTHR21495">
    <property type="entry name" value="NUCLEOPORIN-RELATED"/>
    <property type="match status" value="1"/>
</dbReference>
<dbReference type="Pfam" id="PF03018">
    <property type="entry name" value="Dirigent"/>
    <property type="match status" value="1"/>
</dbReference>
<dbReference type="InterPro" id="IPR004265">
    <property type="entry name" value="Dirigent"/>
</dbReference>
<name>A0AAV1DMT1_OLDCO</name>
<gene>
    <name evidence="5" type="ORF">OLC1_LOCUS16439</name>
</gene>
<comment type="subunit">
    <text evidence="2 4">Homodimer.</text>
</comment>
<protein>
    <recommendedName>
        <fullName evidence="4">Dirigent protein</fullName>
    </recommendedName>
</protein>
<keyword evidence="3 4" id="KW-0964">Secreted</keyword>
<comment type="subcellular location">
    <subcellularLocation>
        <location evidence="4">Secreted</location>
        <location evidence="4">Extracellular space</location>
        <location evidence="4">Apoplast</location>
    </subcellularLocation>
</comment>
<evidence type="ECO:0000313" key="5">
    <source>
        <dbReference type="EMBL" id="CAI9108336.1"/>
    </source>
</evidence>
<dbReference type="EMBL" id="OX459123">
    <property type="protein sequence ID" value="CAI9108336.1"/>
    <property type="molecule type" value="Genomic_DNA"/>
</dbReference>
<keyword evidence="4" id="KW-0052">Apoplast</keyword>
<proteinExistence type="inferred from homology"/>
<evidence type="ECO:0000313" key="6">
    <source>
        <dbReference type="Proteomes" id="UP001161247"/>
    </source>
</evidence>
<dbReference type="Gene3D" id="2.40.480.10">
    <property type="entry name" value="Allene oxide cyclase-like"/>
    <property type="match status" value="1"/>
</dbReference>
<dbReference type="AlphaFoldDB" id="A0AAV1DMT1"/>
<keyword evidence="6" id="KW-1185">Reference proteome</keyword>
<evidence type="ECO:0000256" key="3">
    <source>
        <dbReference type="ARBA" id="ARBA00022525"/>
    </source>
</evidence>
<evidence type="ECO:0000256" key="1">
    <source>
        <dbReference type="ARBA" id="ARBA00010746"/>
    </source>
</evidence>
<reference evidence="5" key="1">
    <citation type="submission" date="2023-03" db="EMBL/GenBank/DDBJ databases">
        <authorList>
            <person name="Julca I."/>
        </authorList>
    </citation>
    <scope>NUCLEOTIDE SEQUENCE</scope>
</reference>